<evidence type="ECO:0000313" key="1">
    <source>
        <dbReference type="EMBL" id="KAJ8433596.1"/>
    </source>
</evidence>
<protein>
    <submittedName>
        <fullName evidence="1">Uncharacterized protein</fullName>
    </submittedName>
</protein>
<dbReference type="EMBL" id="JAKOGI010000528">
    <property type="protein sequence ID" value="KAJ8433596.1"/>
    <property type="molecule type" value="Genomic_DNA"/>
</dbReference>
<keyword evidence="2" id="KW-1185">Reference proteome</keyword>
<dbReference type="PANTHER" id="PTHR31286">
    <property type="entry name" value="GLYCINE-RICH CELL WALL STRUCTURAL PROTEIN 1.8-LIKE"/>
    <property type="match status" value="1"/>
</dbReference>
<dbReference type="Proteomes" id="UP001153076">
    <property type="component" value="Unassembled WGS sequence"/>
</dbReference>
<organism evidence="1 2">
    <name type="scientific">Carnegiea gigantea</name>
    <dbReference type="NCBI Taxonomy" id="171969"/>
    <lineage>
        <taxon>Eukaryota</taxon>
        <taxon>Viridiplantae</taxon>
        <taxon>Streptophyta</taxon>
        <taxon>Embryophyta</taxon>
        <taxon>Tracheophyta</taxon>
        <taxon>Spermatophyta</taxon>
        <taxon>Magnoliopsida</taxon>
        <taxon>eudicotyledons</taxon>
        <taxon>Gunneridae</taxon>
        <taxon>Pentapetalae</taxon>
        <taxon>Caryophyllales</taxon>
        <taxon>Cactineae</taxon>
        <taxon>Cactaceae</taxon>
        <taxon>Cactoideae</taxon>
        <taxon>Echinocereeae</taxon>
        <taxon>Carnegiea</taxon>
    </lineage>
</organism>
<proteinExistence type="predicted"/>
<comment type="caution">
    <text evidence="1">The sequence shown here is derived from an EMBL/GenBank/DDBJ whole genome shotgun (WGS) entry which is preliminary data.</text>
</comment>
<evidence type="ECO:0000313" key="2">
    <source>
        <dbReference type="Proteomes" id="UP001153076"/>
    </source>
</evidence>
<reference evidence="1" key="1">
    <citation type="submission" date="2022-04" db="EMBL/GenBank/DDBJ databases">
        <title>Carnegiea gigantea Genome sequencing and assembly v2.</title>
        <authorList>
            <person name="Copetti D."/>
            <person name="Sanderson M.J."/>
            <person name="Burquez A."/>
            <person name="Wojciechowski M.F."/>
        </authorList>
    </citation>
    <scope>NUCLEOTIDE SEQUENCE</scope>
    <source>
        <strain evidence="1">SGP5-SGP5p</strain>
        <tissue evidence="1">Aerial part</tissue>
    </source>
</reference>
<dbReference type="AlphaFoldDB" id="A0A9Q1JZA4"/>
<accession>A0A9Q1JZA4</accession>
<sequence length="216" mass="25308">MGSMGKLIVLELRHGLKDYVMGNSDVIFYILGSHSPLPVMEGHVKRIWGENVIDNILKMDNPTIIVRFYTVSGTYELLHKSVHYFGKKKPMIVKQWDIGMDTKYQYRFNFPHLHPKSWGVSKEASLLGRPIMAYKATSDNTKLNFERVLVEVYIAKPLPKWKSKRYNKCKMFGHLGDNCHEQVRREWWRKETTPAQEHFVLDINVEQSIGEEMTHK</sequence>
<gene>
    <name evidence="1" type="ORF">Cgig2_016526</name>
</gene>
<name>A0A9Q1JZA4_9CARY</name>
<dbReference type="PANTHER" id="PTHR31286:SF165">
    <property type="entry name" value="DUF4283 DOMAIN-CONTAINING PROTEIN"/>
    <property type="match status" value="1"/>
</dbReference>
<dbReference type="InterPro" id="IPR040256">
    <property type="entry name" value="At4g02000-like"/>
</dbReference>